<feature type="signal peptide" evidence="1">
    <location>
        <begin position="1"/>
        <end position="20"/>
    </location>
</feature>
<dbReference type="PROSITE" id="PS51257">
    <property type="entry name" value="PROKAR_LIPOPROTEIN"/>
    <property type="match status" value="1"/>
</dbReference>
<comment type="caution">
    <text evidence="3">The sequence shown here is derived from an EMBL/GenBank/DDBJ whole genome shotgun (WGS) entry which is preliminary data.</text>
</comment>
<dbReference type="Pfam" id="PF04069">
    <property type="entry name" value="OpuAC"/>
    <property type="match status" value="1"/>
</dbReference>
<dbReference type="Gene3D" id="3.40.190.10">
    <property type="entry name" value="Periplasmic binding protein-like II"/>
    <property type="match status" value="1"/>
</dbReference>
<name>A0ABU2MER4_9ACTN</name>
<protein>
    <submittedName>
        <fullName evidence="3">ABC transporter substrate-binding protein</fullName>
    </submittedName>
</protein>
<reference evidence="4" key="1">
    <citation type="submission" date="2023-07" db="EMBL/GenBank/DDBJ databases">
        <title>30 novel species of actinomycetes from the DSMZ collection.</title>
        <authorList>
            <person name="Nouioui I."/>
        </authorList>
    </citation>
    <scope>NUCLEOTIDE SEQUENCE [LARGE SCALE GENOMIC DNA]</scope>
    <source>
        <strain evidence="4">DSM 44743</strain>
    </source>
</reference>
<sequence length="303" mass="31868">MKTRIALAGLPLVLLLSACGGSDPFEEEDGGDAAGGGGSGTIVVGSADFPESTLLAEIYGRALAAEDFEVEYRLNIGSREVYYSQIESGRLSVFPEYNGGILAYLDNEAPLGTSEETNAAITEALPEGLEILESSDAENKDSVTVTPETAEEYELGTIGDLAEVAGDLTLGAPPEFETRPQGVPGLADAYGVEFGGFRALEPALIPQALLDDDIQAANLFTTDPQIAVEGFVVLEDPENLFGAQNITPLVNAEQVDEDARAVLNAVSAALTTEALTTLNERVIVDKEEAADVAQEWLEVEGLV</sequence>
<dbReference type="Gene3D" id="3.40.190.120">
    <property type="entry name" value="Osmoprotection protein (prox), domain 2"/>
    <property type="match status" value="1"/>
</dbReference>
<dbReference type="InterPro" id="IPR007210">
    <property type="entry name" value="ABC_Gly_betaine_transp_sub-bd"/>
</dbReference>
<accession>A0ABU2MER4</accession>
<feature type="chain" id="PRO_5046785611" evidence="1">
    <location>
        <begin position="21"/>
        <end position="303"/>
    </location>
</feature>
<gene>
    <name evidence="3" type="ORF">RM479_22110</name>
</gene>
<evidence type="ECO:0000313" key="4">
    <source>
        <dbReference type="Proteomes" id="UP001183390"/>
    </source>
</evidence>
<evidence type="ECO:0000259" key="2">
    <source>
        <dbReference type="Pfam" id="PF04069"/>
    </source>
</evidence>
<organism evidence="3 4">
    <name type="scientific">Nocardiopsis lambiniae</name>
    <dbReference type="NCBI Taxonomy" id="3075539"/>
    <lineage>
        <taxon>Bacteria</taxon>
        <taxon>Bacillati</taxon>
        <taxon>Actinomycetota</taxon>
        <taxon>Actinomycetes</taxon>
        <taxon>Streptosporangiales</taxon>
        <taxon>Nocardiopsidaceae</taxon>
        <taxon>Nocardiopsis</taxon>
    </lineage>
</organism>
<keyword evidence="4" id="KW-1185">Reference proteome</keyword>
<keyword evidence="1" id="KW-0732">Signal</keyword>
<dbReference type="RefSeq" id="WP_311513674.1">
    <property type="nucleotide sequence ID" value="NZ_JAVREP010000018.1"/>
</dbReference>
<evidence type="ECO:0000256" key="1">
    <source>
        <dbReference type="SAM" id="SignalP"/>
    </source>
</evidence>
<dbReference type="CDD" id="cd13606">
    <property type="entry name" value="PBP2_ProX_like"/>
    <property type="match status" value="1"/>
</dbReference>
<dbReference type="Proteomes" id="UP001183390">
    <property type="component" value="Unassembled WGS sequence"/>
</dbReference>
<dbReference type="SUPFAM" id="SSF53850">
    <property type="entry name" value="Periplasmic binding protein-like II"/>
    <property type="match status" value="1"/>
</dbReference>
<feature type="domain" description="ABC-type glycine betaine transport system substrate-binding" evidence="2">
    <location>
        <begin position="41"/>
        <end position="298"/>
    </location>
</feature>
<proteinExistence type="predicted"/>
<evidence type="ECO:0000313" key="3">
    <source>
        <dbReference type="EMBL" id="MDT0331117.1"/>
    </source>
</evidence>
<dbReference type="EMBL" id="JAVREP010000018">
    <property type="protein sequence ID" value="MDT0331117.1"/>
    <property type="molecule type" value="Genomic_DNA"/>
</dbReference>